<dbReference type="EMBL" id="JACHXW010000018">
    <property type="protein sequence ID" value="MBB3154694.1"/>
    <property type="molecule type" value="Genomic_DNA"/>
</dbReference>
<feature type="domain" description="HTH araC/xylS-type" evidence="4">
    <location>
        <begin position="180"/>
        <end position="278"/>
    </location>
</feature>
<dbReference type="SUPFAM" id="SSF46689">
    <property type="entry name" value="Homeodomain-like"/>
    <property type="match status" value="2"/>
</dbReference>
<proteinExistence type="predicted"/>
<name>A0A7W5CCN9_9BACL</name>
<organism evidence="5 6">
    <name type="scientific">Paenibacillus endophyticus</name>
    <dbReference type="NCBI Taxonomy" id="1294268"/>
    <lineage>
        <taxon>Bacteria</taxon>
        <taxon>Bacillati</taxon>
        <taxon>Bacillota</taxon>
        <taxon>Bacilli</taxon>
        <taxon>Bacillales</taxon>
        <taxon>Paenibacillaceae</taxon>
        <taxon>Paenibacillus</taxon>
    </lineage>
</organism>
<reference evidence="5 6" key="1">
    <citation type="submission" date="2020-08" db="EMBL/GenBank/DDBJ databases">
        <title>Genomic Encyclopedia of Type Strains, Phase III (KMG-III): the genomes of soil and plant-associated and newly described type strains.</title>
        <authorList>
            <person name="Whitman W."/>
        </authorList>
    </citation>
    <scope>NUCLEOTIDE SEQUENCE [LARGE SCALE GENOMIC DNA]</scope>
    <source>
        <strain evidence="5 6">CECT 8234</strain>
    </source>
</reference>
<dbReference type="Gene3D" id="1.10.10.60">
    <property type="entry name" value="Homeodomain-like"/>
    <property type="match status" value="2"/>
</dbReference>
<dbReference type="RefSeq" id="WP_183568603.1">
    <property type="nucleotide sequence ID" value="NZ_CBCSLB010000018.1"/>
</dbReference>
<keyword evidence="1" id="KW-0805">Transcription regulation</keyword>
<dbReference type="InterPro" id="IPR020449">
    <property type="entry name" value="Tscrpt_reg_AraC-type_HTH"/>
</dbReference>
<dbReference type="SMART" id="SM00342">
    <property type="entry name" value="HTH_ARAC"/>
    <property type="match status" value="1"/>
</dbReference>
<dbReference type="InterPro" id="IPR037923">
    <property type="entry name" value="HTH-like"/>
</dbReference>
<evidence type="ECO:0000313" key="6">
    <source>
        <dbReference type="Proteomes" id="UP000518605"/>
    </source>
</evidence>
<gene>
    <name evidence="5" type="ORF">FHS16_004776</name>
</gene>
<dbReference type="Proteomes" id="UP000518605">
    <property type="component" value="Unassembled WGS sequence"/>
</dbReference>
<keyword evidence="6" id="KW-1185">Reference proteome</keyword>
<dbReference type="InterPro" id="IPR018060">
    <property type="entry name" value="HTH_AraC"/>
</dbReference>
<dbReference type="PRINTS" id="PR00032">
    <property type="entry name" value="HTHARAC"/>
</dbReference>
<dbReference type="Pfam" id="PF02311">
    <property type="entry name" value="AraC_binding"/>
    <property type="match status" value="1"/>
</dbReference>
<dbReference type="PANTHER" id="PTHR43280">
    <property type="entry name" value="ARAC-FAMILY TRANSCRIPTIONAL REGULATOR"/>
    <property type="match status" value="1"/>
</dbReference>
<evidence type="ECO:0000313" key="5">
    <source>
        <dbReference type="EMBL" id="MBB3154694.1"/>
    </source>
</evidence>
<dbReference type="PROSITE" id="PS01124">
    <property type="entry name" value="HTH_ARAC_FAMILY_2"/>
    <property type="match status" value="1"/>
</dbReference>
<dbReference type="PANTHER" id="PTHR43280:SF28">
    <property type="entry name" value="HTH-TYPE TRANSCRIPTIONAL ACTIVATOR RHAS"/>
    <property type="match status" value="1"/>
</dbReference>
<evidence type="ECO:0000259" key="4">
    <source>
        <dbReference type="PROSITE" id="PS01124"/>
    </source>
</evidence>
<dbReference type="Pfam" id="PF12833">
    <property type="entry name" value="HTH_18"/>
    <property type="match status" value="1"/>
</dbReference>
<dbReference type="InterPro" id="IPR018062">
    <property type="entry name" value="HTH_AraC-typ_CS"/>
</dbReference>
<keyword evidence="3" id="KW-0804">Transcription</keyword>
<dbReference type="AlphaFoldDB" id="A0A7W5CCN9"/>
<dbReference type="InterPro" id="IPR003313">
    <property type="entry name" value="AraC-bd"/>
</dbReference>
<evidence type="ECO:0000256" key="2">
    <source>
        <dbReference type="ARBA" id="ARBA00023125"/>
    </source>
</evidence>
<accession>A0A7W5CCN9</accession>
<dbReference type="InterPro" id="IPR009057">
    <property type="entry name" value="Homeodomain-like_sf"/>
</dbReference>
<dbReference type="SUPFAM" id="SSF51215">
    <property type="entry name" value="Regulatory protein AraC"/>
    <property type="match status" value="1"/>
</dbReference>
<dbReference type="CDD" id="cd06986">
    <property type="entry name" value="cupin_MmsR-like_N"/>
    <property type="match status" value="1"/>
</dbReference>
<dbReference type="Gene3D" id="2.60.120.280">
    <property type="entry name" value="Regulatory protein AraC"/>
    <property type="match status" value="1"/>
</dbReference>
<sequence length="285" mass="32854">MNEHIFLPKPLFTRHVCFPDYIGGFSDYPEHIVNREFQTKEFDLHRNYNLHIVLGGKGYLVTEGKRYEVLKGQGFLYGPGMRQRYHSDTSEPWSIRWVHFFGERLEELLDGRGLDEPWLFSLTDLLPIEGLINKLLAVGRTYQIDDEYAVAAALYELLTRLQTTSDRLNVPINYASDKIRAAANYVRTHSHESFSIEKAAALAGYSTHYFSRKFGQTFGQSFPDFLLESRLIQAKRLLASTRLSVKQIALETGFSQASYFSSCFRQLEGMTPLDFRSMHLIGEEQ</sequence>
<dbReference type="GO" id="GO:0003700">
    <property type="term" value="F:DNA-binding transcription factor activity"/>
    <property type="evidence" value="ECO:0007669"/>
    <property type="project" value="InterPro"/>
</dbReference>
<evidence type="ECO:0000256" key="3">
    <source>
        <dbReference type="ARBA" id="ARBA00023163"/>
    </source>
</evidence>
<dbReference type="GO" id="GO:0043565">
    <property type="term" value="F:sequence-specific DNA binding"/>
    <property type="evidence" value="ECO:0007669"/>
    <property type="project" value="InterPro"/>
</dbReference>
<evidence type="ECO:0000256" key="1">
    <source>
        <dbReference type="ARBA" id="ARBA00023015"/>
    </source>
</evidence>
<comment type="caution">
    <text evidence="5">The sequence shown here is derived from an EMBL/GenBank/DDBJ whole genome shotgun (WGS) entry which is preliminary data.</text>
</comment>
<keyword evidence="2 5" id="KW-0238">DNA-binding</keyword>
<dbReference type="PROSITE" id="PS00041">
    <property type="entry name" value="HTH_ARAC_FAMILY_1"/>
    <property type="match status" value="1"/>
</dbReference>
<protein>
    <submittedName>
        <fullName evidence="5">AraC-like DNA-binding protein</fullName>
    </submittedName>
</protein>